<organism evidence="1 2">
    <name type="scientific">Argiope bruennichi</name>
    <name type="common">Wasp spider</name>
    <name type="synonym">Aranea bruennichi</name>
    <dbReference type="NCBI Taxonomy" id="94029"/>
    <lineage>
        <taxon>Eukaryota</taxon>
        <taxon>Metazoa</taxon>
        <taxon>Ecdysozoa</taxon>
        <taxon>Arthropoda</taxon>
        <taxon>Chelicerata</taxon>
        <taxon>Arachnida</taxon>
        <taxon>Araneae</taxon>
        <taxon>Araneomorphae</taxon>
        <taxon>Entelegynae</taxon>
        <taxon>Araneoidea</taxon>
        <taxon>Araneidae</taxon>
        <taxon>Argiope</taxon>
    </lineage>
</organism>
<protein>
    <submittedName>
        <fullName evidence="1">Uncharacterized protein</fullName>
    </submittedName>
</protein>
<name>A0A8T0EGU1_ARGBR</name>
<accession>A0A8T0EGU1</accession>
<evidence type="ECO:0000313" key="2">
    <source>
        <dbReference type="Proteomes" id="UP000807504"/>
    </source>
</evidence>
<dbReference type="AlphaFoldDB" id="A0A8T0EGU1"/>
<comment type="caution">
    <text evidence="1">The sequence shown here is derived from an EMBL/GenBank/DDBJ whole genome shotgun (WGS) entry which is preliminary data.</text>
</comment>
<dbReference type="EMBL" id="JABXBU010002227">
    <property type="protein sequence ID" value="KAF8773000.1"/>
    <property type="molecule type" value="Genomic_DNA"/>
</dbReference>
<proteinExistence type="predicted"/>
<reference evidence="1" key="2">
    <citation type="submission" date="2020-06" db="EMBL/GenBank/DDBJ databases">
        <authorList>
            <person name="Sheffer M."/>
        </authorList>
    </citation>
    <scope>NUCLEOTIDE SEQUENCE</scope>
</reference>
<dbReference type="Proteomes" id="UP000807504">
    <property type="component" value="Unassembled WGS sequence"/>
</dbReference>
<sequence length="185" mass="21877">MKTQFWADSTTALKWIRRDESWSLFVRNRVNEIRKLLNIDDWRYVPRPLNPADLPSRGCSFLKLLSSKWWKGPEWLLLREDLWPESNHHFNEKIVFVEKCGKSISLVNNSPVTASLFSRFSSYAKIIKILGWISRFQHNSKTEKECRKEGCLTTSETNEAEKRIIRMIQEETFIEKSVRGLKTLN</sequence>
<gene>
    <name evidence="1" type="ORF">HNY73_015702</name>
</gene>
<keyword evidence="2" id="KW-1185">Reference proteome</keyword>
<reference evidence="1" key="1">
    <citation type="journal article" date="2020" name="bioRxiv">
        <title>Chromosome-level reference genome of the European wasp spider Argiope bruennichi: a resource for studies on range expansion and evolutionary adaptation.</title>
        <authorList>
            <person name="Sheffer M.M."/>
            <person name="Hoppe A."/>
            <person name="Krehenwinkel H."/>
            <person name="Uhl G."/>
            <person name="Kuss A.W."/>
            <person name="Jensen L."/>
            <person name="Jensen C."/>
            <person name="Gillespie R.G."/>
            <person name="Hoff K.J."/>
            <person name="Prost S."/>
        </authorList>
    </citation>
    <scope>NUCLEOTIDE SEQUENCE</scope>
</reference>
<dbReference type="PANTHER" id="PTHR47331">
    <property type="entry name" value="PHD-TYPE DOMAIN-CONTAINING PROTEIN"/>
    <property type="match status" value="1"/>
</dbReference>
<evidence type="ECO:0000313" key="1">
    <source>
        <dbReference type="EMBL" id="KAF8773000.1"/>
    </source>
</evidence>